<sequence>MSNPSSSSSEDESGYPPRRWLPDRSLSLVPGTGSLTADDVRRRYKIPDSVEINSHSSLFDPVDGDEVVASVHQLECGLQMPIDKETCEIISDWGITLPQIHPSIFLGIRRLLTIARVYFRHLLTSDIQRIILLRGSSGSNGAGKYFYCRWNHEQGWRLDGFPSSYRNWETPCFRFRNWRNAHQIEIPREPASAALVAAFRRKTSHLPLGNESDMRIGRLFVLPKDLFDVSFPDCIVSMIYERDLNRGRISAPISAAPVAHRSPSPRYGLSSQVQDNVLDNSRKRCPLPSSSSCLPRARKKCRPASMNAPSASIPKAHGGKKFRRL</sequence>
<gene>
    <name evidence="2" type="ORF">MKW94_004372</name>
</gene>
<feature type="compositionally biased region" description="Low complexity" evidence="1">
    <location>
        <begin position="286"/>
        <end position="295"/>
    </location>
</feature>
<evidence type="ECO:0000313" key="2">
    <source>
        <dbReference type="EMBL" id="MCL7033287.1"/>
    </source>
</evidence>
<dbReference type="Proteomes" id="UP001177140">
    <property type="component" value="Unassembled WGS sequence"/>
</dbReference>
<feature type="region of interest" description="Disordered" evidence="1">
    <location>
        <begin position="1"/>
        <end position="25"/>
    </location>
</feature>
<name>A0AA41V5Y5_PAPNU</name>
<reference evidence="2" key="1">
    <citation type="submission" date="2022-03" db="EMBL/GenBank/DDBJ databases">
        <title>A functionally conserved STORR gene fusion in Papaver species that diverged 16.8 million years ago.</title>
        <authorList>
            <person name="Catania T."/>
        </authorList>
    </citation>
    <scope>NUCLEOTIDE SEQUENCE</scope>
    <source>
        <strain evidence="2">S-191538</strain>
    </source>
</reference>
<comment type="caution">
    <text evidence="2">The sequence shown here is derived from an EMBL/GenBank/DDBJ whole genome shotgun (WGS) entry which is preliminary data.</text>
</comment>
<organism evidence="2 3">
    <name type="scientific">Papaver nudicaule</name>
    <name type="common">Iceland poppy</name>
    <dbReference type="NCBI Taxonomy" id="74823"/>
    <lineage>
        <taxon>Eukaryota</taxon>
        <taxon>Viridiplantae</taxon>
        <taxon>Streptophyta</taxon>
        <taxon>Embryophyta</taxon>
        <taxon>Tracheophyta</taxon>
        <taxon>Spermatophyta</taxon>
        <taxon>Magnoliopsida</taxon>
        <taxon>Ranunculales</taxon>
        <taxon>Papaveraceae</taxon>
        <taxon>Papaveroideae</taxon>
        <taxon>Papaver</taxon>
    </lineage>
</organism>
<evidence type="ECO:0000313" key="3">
    <source>
        <dbReference type="Proteomes" id="UP001177140"/>
    </source>
</evidence>
<feature type="region of interest" description="Disordered" evidence="1">
    <location>
        <begin position="280"/>
        <end position="325"/>
    </location>
</feature>
<evidence type="ECO:0000256" key="1">
    <source>
        <dbReference type="SAM" id="MobiDB-lite"/>
    </source>
</evidence>
<accession>A0AA41V5Y5</accession>
<proteinExistence type="predicted"/>
<protein>
    <submittedName>
        <fullName evidence="2">Uncharacterized protein</fullName>
    </submittedName>
</protein>
<dbReference type="AlphaFoldDB" id="A0AA41V5Y5"/>
<keyword evidence="3" id="KW-1185">Reference proteome</keyword>
<dbReference type="EMBL" id="JAJJMA010132797">
    <property type="protein sequence ID" value="MCL7033287.1"/>
    <property type="molecule type" value="Genomic_DNA"/>
</dbReference>